<keyword evidence="3" id="KW-1185">Reference proteome</keyword>
<comment type="caution">
    <text evidence="2">The sequence shown here is derived from an EMBL/GenBank/DDBJ whole genome shotgun (WGS) entry which is preliminary data.</text>
</comment>
<comment type="similarity">
    <text evidence="1">Belongs to the UPF0166 family.</text>
</comment>
<gene>
    <name evidence="2" type="ORF">J2Z53_002210</name>
</gene>
<dbReference type="EMBL" id="JAGGJZ010000008">
    <property type="protein sequence ID" value="MBP1890605.1"/>
    <property type="molecule type" value="Genomic_DNA"/>
</dbReference>
<evidence type="ECO:0000256" key="1">
    <source>
        <dbReference type="ARBA" id="ARBA00010554"/>
    </source>
</evidence>
<dbReference type="RefSeq" id="WP_209797519.1">
    <property type="nucleotide sequence ID" value="NZ_JAGGJZ010000008.1"/>
</dbReference>
<dbReference type="PANTHER" id="PTHR35983">
    <property type="entry name" value="UPF0166 PROTEIN TM_0021"/>
    <property type="match status" value="1"/>
</dbReference>
<proteinExistence type="inferred from homology"/>
<protein>
    <submittedName>
        <fullName evidence="2">PII-like signaling protein</fullName>
    </submittedName>
</protein>
<reference evidence="2 3" key="1">
    <citation type="submission" date="2021-03" db="EMBL/GenBank/DDBJ databases">
        <title>Genomic Encyclopedia of Type Strains, Phase IV (KMG-IV): sequencing the most valuable type-strain genomes for metagenomic binning, comparative biology and taxonomic classification.</title>
        <authorList>
            <person name="Goeker M."/>
        </authorList>
    </citation>
    <scope>NUCLEOTIDE SEQUENCE [LARGE SCALE GENOMIC DNA]</scope>
    <source>
        <strain evidence="2 3">DSM 3984</strain>
    </source>
</reference>
<evidence type="ECO:0000313" key="2">
    <source>
        <dbReference type="EMBL" id="MBP1890605.1"/>
    </source>
</evidence>
<dbReference type="PANTHER" id="PTHR35983:SF1">
    <property type="entry name" value="UPF0166 PROTEIN TM_0021"/>
    <property type="match status" value="1"/>
</dbReference>
<name>A0ABS4F2Y5_9CLOT</name>
<organism evidence="2 3">
    <name type="scientific">Clostridium moniliforme</name>
    <dbReference type="NCBI Taxonomy" id="39489"/>
    <lineage>
        <taxon>Bacteria</taxon>
        <taxon>Bacillati</taxon>
        <taxon>Bacillota</taxon>
        <taxon>Clostridia</taxon>
        <taxon>Eubacteriales</taxon>
        <taxon>Clostridiaceae</taxon>
        <taxon>Clostridium</taxon>
    </lineage>
</organism>
<dbReference type="InterPro" id="IPR003793">
    <property type="entry name" value="UPF0166"/>
</dbReference>
<sequence length="111" mass="12284">MKTINKGKLIKIFIDGDDKYKGEPLYTVIIDRLKKDGISGATIIRGIEGFGEGKKIHSDFLEVLARKLPIVIEIVAFESKVKDIIEIVSPIIGSGKIAIIDNVEVITFEDK</sequence>
<dbReference type="Gene3D" id="3.30.70.120">
    <property type="match status" value="1"/>
</dbReference>
<dbReference type="Proteomes" id="UP000783390">
    <property type="component" value="Unassembled WGS sequence"/>
</dbReference>
<evidence type="ECO:0000313" key="3">
    <source>
        <dbReference type="Proteomes" id="UP000783390"/>
    </source>
</evidence>
<dbReference type="InterPro" id="IPR015867">
    <property type="entry name" value="N-reg_PII/ATP_PRibTrfase_C"/>
</dbReference>
<accession>A0ABS4F2Y5</accession>
<dbReference type="InterPro" id="IPR011322">
    <property type="entry name" value="N-reg_PII-like_a/b"/>
</dbReference>
<dbReference type="Pfam" id="PF02641">
    <property type="entry name" value="DUF190"/>
    <property type="match status" value="1"/>
</dbReference>
<dbReference type="SUPFAM" id="SSF54913">
    <property type="entry name" value="GlnB-like"/>
    <property type="match status" value="1"/>
</dbReference>